<evidence type="ECO:0000259" key="1">
    <source>
        <dbReference type="Pfam" id="PF08887"/>
    </source>
</evidence>
<feature type="domain" description="GAD-related" evidence="1">
    <location>
        <begin position="10"/>
        <end position="90"/>
    </location>
</feature>
<dbReference type="InterPro" id="IPR014983">
    <property type="entry name" value="GAD-rel"/>
</dbReference>
<protein>
    <submittedName>
        <fullName evidence="2">DUF1851 domain-containing protein</fullName>
    </submittedName>
</protein>
<dbReference type="RefSeq" id="WP_344344867.1">
    <property type="nucleotide sequence ID" value="NZ_BAAAQT010000008.1"/>
</dbReference>
<comment type="caution">
    <text evidence="2">The sequence shown here is derived from an EMBL/GenBank/DDBJ whole genome shotgun (WGS) entry which is preliminary data.</text>
</comment>
<accession>A0ABN3AY07</accession>
<proteinExistence type="predicted"/>
<gene>
    <name evidence="2" type="ORF">GCM10009846_29700</name>
</gene>
<dbReference type="Pfam" id="PF08887">
    <property type="entry name" value="GAD-like"/>
    <property type="match status" value="1"/>
</dbReference>
<organism evidence="2 3">
    <name type="scientific">Agrococcus versicolor</name>
    <dbReference type="NCBI Taxonomy" id="501482"/>
    <lineage>
        <taxon>Bacteria</taxon>
        <taxon>Bacillati</taxon>
        <taxon>Actinomycetota</taxon>
        <taxon>Actinomycetes</taxon>
        <taxon>Micrococcales</taxon>
        <taxon>Microbacteriaceae</taxon>
        <taxon>Agrococcus</taxon>
    </lineage>
</organism>
<name>A0ABN3AY07_9MICO</name>
<keyword evidence="3" id="KW-1185">Reference proteome</keyword>
<dbReference type="EMBL" id="BAAAQT010000008">
    <property type="protein sequence ID" value="GAA2176329.1"/>
    <property type="molecule type" value="Genomic_DNA"/>
</dbReference>
<reference evidence="2 3" key="1">
    <citation type="journal article" date="2019" name="Int. J. Syst. Evol. Microbiol.">
        <title>The Global Catalogue of Microorganisms (GCM) 10K type strain sequencing project: providing services to taxonomists for standard genome sequencing and annotation.</title>
        <authorList>
            <consortium name="The Broad Institute Genomics Platform"/>
            <consortium name="The Broad Institute Genome Sequencing Center for Infectious Disease"/>
            <person name="Wu L."/>
            <person name="Ma J."/>
        </authorList>
    </citation>
    <scope>NUCLEOTIDE SEQUENCE [LARGE SCALE GENOMIC DNA]</scope>
    <source>
        <strain evidence="2 3">JCM 16026</strain>
    </source>
</reference>
<evidence type="ECO:0000313" key="3">
    <source>
        <dbReference type="Proteomes" id="UP001501599"/>
    </source>
</evidence>
<evidence type="ECO:0000313" key="2">
    <source>
        <dbReference type="EMBL" id="GAA2176329.1"/>
    </source>
</evidence>
<sequence length="186" mass="20041">MLEIPDFTPRAPIDPAVIDHFRGVVPDDVVELWTQFGQGTWAEGFLRVIDPKHYADALADCLGKVTGQGVAIPLMVTGLGDLVTWEPGDGVSGILHRKERVVGLGSTLEGFVDLTVMDGAEQIDDDFDWKPYPDAVAAHGPLAFDESFIHVPLLSLGGARTAAGVKPRDTITGIQIMVEFQGVIEH</sequence>
<dbReference type="Proteomes" id="UP001501599">
    <property type="component" value="Unassembled WGS sequence"/>
</dbReference>